<name>A0ABP2UB20_9GAMM</name>
<sequence length="375" mass="42583">MIKSKKFTKMELKLSQLLIDSALTGNVRSVEMALKKIAPKIRSDNPELYQFITSKLQSNLLRSKDNSKILPVDTDSRLQLVRLENPVILSSTPILSENIESKLLQVVKERSLVEKLLELGLSPTKTILFEGPPGVGKTMSARWLAHKLELPLIVLDLATVISSYLGKTGSNIRSVLDYASSFPCVMLLDEFDAIAKRRDDERELGELKRLVTVLLQTLDDWPESSILIAATNHSELLDPAIWRRFDLQLNFNNPTPEMIGTYIEQLHPDLKNHKEILCDLFSGKSFSDIERTFNLSKKEAFIREQPFINVLLKQNEHSQQICDTSKKHISKTERNEVVLNLHRQGLSQRGISEKTGLSRPTIKKIITTLYTIESN</sequence>
<dbReference type="SMART" id="SM00382">
    <property type="entry name" value="AAA"/>
    <property type="match status" value="1"/>
</dbReference>
<dbReference type="InterPro" id="IPR050221">
    <property type="entry name" value="26S_Proteasome_ATPase"/>
</dbReference>
<reference evidence="5 6" key="1">
    <citation type="submission" date="2013-02" db="EMBL/GenBank/DDBJ databases">
        <title>The Genome Sequence of Acinetobacter soli NIPH 2899.</title>
        <authorList>
            <consortium name="The Broad Institute Genome Sequencing Platform"/>
            <consortium name="The Broad Institute Genome Sequencing Center for Infectious Disease"/>
            <person name="Cerqueira G."/>
            <person name="Feldgarden M."/>
            <person name="Courvalin P."/>
            <person name="Perichon B."/>
            <person name="Grillot-Courvalin C."/>
            <person name="Clermont D."/>
            <person name="Rocha E."/>
            <person name="Yoon E.-J."/>
            <person name="Nemec A."/>
            <person name="Walker B."/>
            <person name="Young S.K."/>
            <person name="Zeng Q."/>
            <person name="Gargeya S."/>
            <person name="Fitzgerald M."/>
            <person name="Haas B."/>
            <person name="Abouelleil A."/>
            <person name="Alvarado L."/>
            <person name="Arachchi H.M."/>
            <person name="Berlin A.M."/>
            <person name="Chapman S.B."/>
            <person name="Dewar J."/>
            <person name="Goldberg J."/>
            <person name="Griggs A."/>
            <person name="Gujja S."/>
            <person name="Hansen M."/>
            <person name="Howarth C."/>
            <person name="Imamovic A."/>
            <person name="Larimer J."/>
            <person name="McCowan C."/>
            <person name="Murphy C."/>
            <person name="Neiman D."/>
            <person name="Pearson M."/>
            <person name="Priest M."/>
            <person name="Roberts A."/>
            <person name="Saif S."/>
            <person name="Shea T."/>
            <person name="Sisk P."/>
            <person name="Sykes S."/>
            <person name="Wortman J."/>
            <person name="Nusbaum C."/>
            <person name="Birren B."/>
        </authorList>
    </citation>
    <scope>NUCLEOTIDE SEQUENCE [LARGE SCALE GENOMIC DNA]</scope>
    <source>
        <strain evidence="5 6">NIPH 2899</strain>
    </source>
</reference>
<evidence type="ECO:0000256" key="3">
    <source>
        <dbReference type="ARBA" id="ARBA00022840"/>
    </source>
</evidence>
<comment type="caution">
    <text evidence="5">The sequence shown here is derived from an EMBL/GenBank/DDBJ whole genome shotgun (WGS) entry which is preliminary data.</text>
</comment>
<dbReference type="InterPro" id="IPR003959">
    <property type="entry name" value="ATPase_AAA_core"/>
</dbReference>
<keyword evidence="2" id="KW-0547">Nucleotide-binding</keyword>
<keyword evidence="3" id="KW-0067">ATP-binding</keyword>
<evidence type="ECO:0000256" key="1">
    <source>
        <dbReference type="ARBA" id="ARBA00006914"/>
    </source>
</evidence>
<evidence type="ECO:0000313" key="5">
    <source>
        <dbReference type="EMBL" id="ENV60990.1"/>
    </source>
</evidence>
<dbReference type="Proteomes" id="UP000018433">
    <property type="component" value="Unassembled WGS sequence"/>
</dbReference>
<keyword evidence="6" id="KW-1185">Reference proteome</keyword>
<comment type="similarity">
    <text evidence="1">Belongs to the AAA ATPase family.</text>
</comment>
<dbReference type="InterPro" id="IPR003593">
    <property type="entry name" value="AAA+_ATPase"/>
</dbReference>
<dbReference type="SUPFAM" id="SSF52540">
    <property type="entry name" value="P-loop containing nucleoside triphosphate hydrolases"/>
    <property type="match status" value="1"/>
</dbReference>
<organism evidence="5 6">
    <name type="scientific">Acinetobacter soli NIPH 2899</name>
    <dbReference type="NCBI Taxonomy" id="1217677"/>
    <lineage>
        <taxon>Bacteria</taxon>
        <taxon>Pseudomonadati</taxon>
        <taxon>Pseudomonadota</taxon>
        <taxon>Gammaproteobacteria</taxon>
        <taxon>Moraxellales</taxon>
        <taxon>Moraxellaceae</taxon>
        <taxon>Acinetobacter</taxon>
    </lineage>
</organism>
<accession>A0ABP2UB20</accession>
<evidence type="ECO:0000259" key="4">
    <source>
        <dbReference type="SMART" id="SM00382"/>
    </source>
</evidence>
<protein>
    <recommendedName>
        <fullName evidence="4">AAA+ ATPase domain-containing protein</fullName>
    </recommendedName>
</protein>
<evidence type="ECO:0000313" key="6">
    <source>
        <dbReference type="Proteomes" id="UP000018433"/>
    </source>
</evidence>
<gene>
    <name evidence="5" type="ORF">F950_00235</name>
</gene>
<evidence type="ECO:0000256" key="2">
    <source>
        <dbReference type="ARBA" id="ARBA00022741"/>
    </source>
</evidence>
<dbReference type="Pfam" id="PF00004">
    <property type="entry name" value="AAA"/>
    <property type="match status" value="1"/>
</dbReference>
<feature type="domain" description="AAA+ ATPase" evidence="4">
    <location>
        <begin position="123"/>
        <end position="255"/>
    </location>
</feature>
<dbReference type="Gene3D" id="3.40.50.300">
    <property type="entry name" value="P-loop containing nucleotide triphosphate hydrolases"/>
    <property type="match status" value="1"/>
</dbReference>
<dbReference type="EMBL" id="APPV01000006">
    <property type="protein sequence ID" value="ENV60990.1"/>
    <property type="molecule type" value="Genomic_DNA"/>
</dbReference>
<dbReference type="PANTHER" id="PTHR23073">
    <property type="entry name" value="26S PROTEASOME REGULATORY SUBUNIT"/>
    <property type="match status" value="1"/>
</dbReference>
<dbReference type="CDD" id="cd19481">
    <property type="entry name" value="RecA-like_protease"/>
    <property type="match status" value="1"/>
</dbReference>
<proteinExistence type="inferred from homology"/>
<dbReference type="InterPro" id="IPR027417">
    <property type="entry name" value="P-loop_NTPase"/>
</dbReference>